<reference evidence="2" key="1">
    <citation type="submission" date="2017-09" db="EMBL/GenBank/DDBJ databases">
        <title>Depth-based differentiation of microbial function through sediment-hosted aquifers and enrichment of novel symbionts in the deep terrestrial subsurface.</title>
        <authorList>
            <person name="Probst A.J."/>
            <person name="Ladd B."/>
            <person name="Jarett J.K."/>
            <person name="Geller-Mcgrath D.E."/>
            <person name="Sieber C.M.K."/>
            <person name="Emerson J.B."/>
            <person name="Anantharaman K."/>
            <person name="Thomas B.C."/>
            <person name="Malmstrom R."/>
            <person name="Stieglmeier M."/>
            <person name="Klingl A."/>
            <person name="Woyke T."/>
            <person name="Ryan C.M."/>
            <person name="Banfield J.F."/>
        </authorList>
    </citation>
    <scope>NUCLEOTIDE SEQUENCE [LARGE SCALE GENOMIC DNA]</scope>
</reference>
<evidence type="ECO:0000313" key="1">
    <source>
        <dbReference type="EMBL" id="PJE64315.1"/>
    </source>
</evidence>
<comment type="caution">
    <text evidence="1">The sequence shown here is derived from an EMBL/GenBank/DDBJ whole genome shotgun (WGS) entry which is preliminary data.</text>
</comment>
<accession>A0A2M8KWK7</accession>
<gene>
    <name evidence="1" type="ORF">COU90_02590</name>
</gene>
<evidence type="ECO:0000313" key="2">
    <source>
        <dbReference type="Proteomes" id="UP000229098"/>
    </source>
</evidence>
<proteinExistence type="predicted"/>
<dbReference type="AlphaFoldDB" id="A0A2M8KWK7"/>
<name>A0A2M8KWK7_9BACT</name>
<dbReference type="Proteomes" id="UP000229098">
    <property type="component" value="Unassembled WGS sequence"/>
</dbReference>
<protein>
    <submittedName>
        <fullName evidence="1">Uncharacterized protein</fullName>
    </submittedName>
</protein>
<dbReference type="EMBL" id="PFEF01000006">
    <property type="protein sequence ID" value="PJE64315.1"/>
    <property type="molecule type" value="Genomic_DNA"/>
</dbReference>
<organism evidence="1 2">
    <name type="scientific">Candidatus Ryanbacteria bacterium CG10_big_fil_rev_8_21_14_0_10_43_42</name>
    <dbReference type="NCBI Taxonomy" id="1974864"/>
    <lineage>
        <taxon>Bacteria</taxon>
        <taxon>Candidatus Ryaniibacteriota</taxon>
    </lineage>
</organism>
<sequence>MEHKKEVADVSSFVDEQKYPPCDFCDDGCLPCAFYDFEKDDFVEGEKCTCGSGKDFVGNGYK</sequence>